<dbReference type="EMBL" id="CP045851">
    <property type="protein sequence ID" value="QGG94989.1"/>
    <property type="molecule type" value="Genomic_DNA"/>
</dbReference>
<evidence type="ECO:0000256" key="2">
    <source>
        <dbReference type="ARBA" id="ARBA00030892"/>
    </source>
</evidence>
<dbReference type="Gene3D" id="3.10.180.10">
    <property type="entry name" value="2,3-Dihydroxybiphenyl 1,2-Dioxygenase, domain 1"/>
    <property type="match status" value="1"/>
</dbReference>
<dbReference type="GO" id="GO:0004462">
    <property type="term" value="F:lactoylglutathione lyase activity"/>
    <property type="evidence" value="ECO:0007669"/>
    <property type="project" value="TreeGrafter"/>
</dbReference>
<reference evidence="6 7" key="1">
    <citation type="submission" date="2019-11" db="EMBL/GenBank/DDBJ databases">
        <authorList>
            <person name="He Y."/>
        </authorList>
    </citation>
    <scope>NUCLEOTIDE SEQUENCE [LARGE SCALE GENOMIC DNA]</scope>
    <source>
        <strain evidence="6 7">SCSIO 58843</strain>
    </source>
</reference>
<feature type="domain" description="VOC" evidence="5">
    <location>
        <begin position="4"/>
        <end position="125"/>
    </location>
</feature>
<evidence type="ECO:0000313" key="7">
    <source>
        <dbReference type="Proteomes" id="UP000334019"/>
    </source>
</evidence>
<dbReference type="InterPro" id="IPR029068">
    <property type="entry name" value="Glyas_Bleomycin-R_OHBP_Dase"/>
</dbReference>
<keyword evidence="7" id="KW-1185">Reference proteome</keyword>
<dbReference type="PANTHER" id="PTHR46036">
    <property type="entry name" value="LACTOYLGLUTATHIONE LYASE"/>
    <property type="match status" value="1"/>
</dbReference>
<evidence type="ECO:0000256" key="4">
    <source>
        <dbReference type="ARBA" id="ARBA00033298"/>
    </source>
</evidence>
<dbReference type="GO" id="GO:0019243">
    <property type="term" value="P:methylglyoxal catabolic process to D-lactate via S-lactoyl-glutathione"/>
    <property type="evidence" value="ECO:0007669"/>
    <property type="project" value="TreeGrafter"/>
</dbReference>
<proteinExistence type="predicted"/>
<organism evidence="6 7">
    <name type="scientific">Actinomarinicola tropica</name>
    <dbReference type="NCBI Taxonomy" id="2789776"/>
    <lineage>
        <taxon>Bacteria</taxon>
        <taxon>Bacillati</taxon>
        <taxon>Actinomycetota</taxon>
        <taxon>Acidimicrobiia</taxon>
        <taxon>Acidimicrobiales</taxon>
        <taxon>Iamiaceae</taxon>
        <taxon>Actinomarinicola</taxon>
    </lineage>
</organism>
<gene>
    <name evidence="6" type="ORF">GH723_07640</name>
</gene>
<dbReference type="RefSeq" id="WP_153759097.1">
    <property type="nucleotide sequence ID" value="NZ_CP045851.1"/>
</dbReference>
<evidence type="ECO:0000256" key="1">
    <source>
        <dbReference type="ARBA" id="ARBA00030291"/>
    </source>
</evidence>
<dbReference type="SUPFAM" id="SSF54593">
    <property type="entry name" value="Glyoxalase/Bleomycin resistance protein/Dihydroxybiphenyl dioxygenase"/>
    <property type="match status" value="1"/>
</dbReference>
<protein>
    <recommendedName>
        <fullName evidence="2">Aldoketomutase</fullName>
    </recommendedName>
    <alternativeName>
        <fullName evidence="1">Ketone-aldehyde mutase</fullName>
    </alternativeName>
    <alternativeName>
        <fullName evidence="3">Methylglyoxalase</fullName>
    </alternativeName>
    <alternativeName>
        <fullName evidence="4">S-D-lactoylglutathione methylglyoxal lyase</fullName>
    </alternativeName>
</protein>
<dbReference type="PANTHER" id="PTHR46036:SF5">
    <property type="entry name" value="LACTOYLGLUTATHIONE LYASE"/>
    <property type="match status" value="1"/>
</dbReference>
<keyword evidence="6" id="KW-0456">Lyase</keyword>
<sequence>MTNHMGAVGIAVSDLDRSVDFYTRVLGMTVLTTFELPHMDEAVVGWGRRGAAVVLMRYTDGSDPTTRDLPVKLVLYLDDPVAAADRIRAEGLPIEREPAPVPQLGGAVVGFAKDPDGYTLELLESPDATS</sequence>
<dbReference type="Proteomes" id="UP000334019">
    <property type="component" value="Chromosome"/>
</dbReference>
<dbReference type="InterPro" id="IPR037523">
    <property type="entry name" value="VOC_core"/>
</dbReference>
<dbReference type="GO" id="GO:0005737">
    <property type="term" value="C:cytoplasm"/>
    <property type="evidence" value="ECO:0007669"/>
    <property type="project" value="TreeGrafter"/>
</dbReference>
<dbReference type="Pfam" id="PF00903">
    <property type="entry name" value="Glyoxalase"/>
    <property type="match status" value="1"/>
</dbReference>
<dbReference type="PROSITE" id="PS51819">
    <property type="entry name" value="VOC"/>
    <property type="match status" value="1"/>
</dbReference>
<dbReference type="AlphaFoldDB" id="A0A5Q2RDN2"/>
<evidence type="ECO:0000256" key="3">
    <source>
        <dbReference type="ARBA" id="ARBA00032460"/>
    </source>
</evidence>
<dbReference type="InterPro" id="IPR004360">
    <property type="entry name" value="Glyas_Fos-R_dOase_dom"/>
</dbReference>
<evidence type="ECO:0000313" key="6">
    <source>
        <dbReference type="EMBL" id="QGG94989.1"/>
    </source>
</evidence>
<dbReference type="KEGG" id="atq:GH723_07640"/>
<evidence type="ECO:0000259" key="5">
    <source>
        <dbReference type="PROSITE" id="PS51819"/>
    </source>
</evidence>
<accession>A0A5Q2RDN2</accession>
<name>A0A5Q2RDN2_9ACTN</name>